<dbReference type="AlphaFoldDB" id="A0A7W9E686"/>
<dbReference type="OrthoDB" id="190583at2"/>
<dbReference type="CDD" id="cd09627">
    <property type="entry name" value="DOMON_murB_like"/>
    <property type="match status" value="1"/>
</dbReference>
<protein>
    <recommendedName>
        <fullName evidence="3">DOMON-like domain-containing protein</fullName>
    </recommendedName>
</protein>
<name>A0A7W9E686_9CAUL</name>
<reference evidence="1 2" key="1">
    <citation type="submission" date="2020-08" db="EMBL/GenBank/DDBJ databases">
        <title>Genomic Encyclopedia of Type Strains, Phase IV (KMG-IV): sequencing the most valuable type-strain genomes for metagenomic binning, comparative biology and taxonomic classification.</title>
        <authorList>
            <person name="Goeker M."/>
        </authorList>
    </citation>
    <scope>NUCLEOTIDE SEQUENCE [LARGE SCALE GENOMIC DNA]</scope>
    <source>
        <strain evidence="1 2">DSM 24448</strain>
    </source>
</reference>
<dbReference type="RefSeq" id="WP_123286674.1">
    <property type="nucleotide sequence ID" value="NZ_JACIJB010000001.1"/>
</dbReference>
<dbReference type="Proteomes" id="UP000548978">
    <property type="component" value="Unassembled WGS sequence"/>
</dbReference>
<dbReference type="EMBL" id="JACIJB010000001">
    <property type="protein sequence ID" value="MBB5659693.1"/>
    <property type="molecule type" value="Genomic_DNA"/>
</dbReference>
<organism evidence="1 2">
    <name type="scientific">Brevundimonas halotolerans</name>
    <dbReference type="NCBI Taxonomy" id="69670"/>
    <lineage>
        <taxon>Bacteria</taxon>
        <taxon>Pseudomonadati</taxon>
        <taxon>Pseudomonadota</taxon>
        <taxon>Alphaproteobacteria</taxon>
        <taxon>Caulobacterales</taxon>
        <taxon>Caulobacteraceae</taxon>
        <taxon>Brevundimonas</taxon>
    </lineage>
</organism>
<evidence type="ECO:0000313" key="2">
    <source>
        <dbReference type="Proteomes" id="UP000548978"/>
    </source>
</evidence>
<evidence type="ECO:0008006" key="3">
    <source>
        <dbReference type="Google" id="ProtNLM"/>
    </source>
</evidence>
<accession>A0A7W9E686</accession>
<comment type="caution">
    <text evidence="1">The sequence shown here is derived from an EMBL/GenBank/DDBJ whole genome shotgun (WGS) entry which is preliminary data.</text>
</comment>
<proteinExistence type="predicted"/>
<keyword evidence="2" id="KW-1185">Reference proteome</keyword>
<evidence type="ECO:0000313" key="1">
    <source>
        <dbReference type="EMBL" id="MBB5659693.1"/>
    </source>
</evidence>
<gene>
    <name evidence="1" type="ORF">FHS65_000411</name>
</gene>
<sequence length="209" mass="22831">MILNAALSAFGASGFHNSEAITVEFDIEGRSWIHVSFRLSGFGGQVVLPEWLDSIAATHARRSADYAAAFVANRNGKKANPLTASDPDLGRADGLWRTTCFEVFAQLRDGSYAEFNISPSGQWAAYHFSSYREGGGNLDGHVQVIRSEQAGGAFELDAILHWPEWPHIDRIALSAVIEASDGSLSYWALAHPSDKPDFHHPDSFVLELS</sequence>